<proteinExistence type="inferred from homology"/>
<dbReference type="EC" id="6.2.1.5" evidence="5"/>
<evidence type="ECO:0000256" key="1">
    <source>
        <dbReference type="ARBA" id="ARBA00022598"/>
    </source>
</evidence>
<dbReference type="GO" id="GO:0004776">
    <property type="term" value="F:succinate-CoA ligase (GDP-forming) activity"/>
    <property type="evidence" value="ECO:0007669"/>
    <property type="project" value="TreeGrafter"/>
</dbReference>
<dbReference type="NCBIfam" id="TIGR01019">
    <property type="entry name" value="sucCoAalpha"/>
    <property type="match status" value="1"/>
</dbReference>
<dbReference type="InterPro" id="IPR013815">
    <property type="entry name" value="ATP_grasp_subdomain_1"/>
</dbReference>
<dbReference type="SMR" id="Q72A60"/>
<dbReference type="Gene3D" id="3.40.50.261">
    <property type="entry name" value="Succinyl-CoA synthetase domains"/>
    <property type="match status" value="2"/>
</dbReference>
<evidence type="ECO:0000256" key="3">
    <source>
        <dbReference type="ARBA" id="ARBA00060724"/>
    </source>
</evidence>
<dbReference type="SUPFAM" id="SSF52210">
    <property type="entry name" value="Succinyl-CoA synthetase domains"/>
    <property type="match status" value="2"/>
</dbReference>
<dbReference type="PATRIC" id="fig|882.5.peg.1948"/>
<comment type="similarity">
    <text evidence="3 4">Belongs to the succinate/malate CoA ligase alpha subunit family.</text>
</comment>
<dbReference type="PRINTS" id="PR01798">
    <property type="entry name" value="SCOASYNTHASE"/>
</dbReference>
<dbReference type="UniPathway" id="UPA00223">
    <property type="reaction ID" value="UER00999"/>
</dbReference>
<dbReference type="NCBIfam" id="NF004230">
    <property type="entry name" value="PRK05678.1"/>
    <property type="match status" value="1"/>
</dbReference>
<dbReference type="GO" id="GO:0004775">
    <property type="term" value="F:succinate-CoA ligase (ADP-forming) activity"/>
    <property type="evidence" value="ECO:0007669"/>
    <property type="project" value="UniProtKB-EC"/>
</dbReference>
<dbReference type="PhylomeDB" id="Q72A60"/>
<dbReference type="HOGENOM" id="CLU_023346_1_0_7"/>
<dbReference type="PANTHER" id="PTHR11117">
    <property type="entry name" value="SUCCINYL-COA LIGASE SUBUNIT ALPHA"/>
    <property type="match status" value="1"/>
</dbReference>
<dbReference type="Pfam" id="PF08442">
    <property type="entry name" value="ATP-grasp_2"/>
    <property type="match status" value="1"/>
</dbReference>
<comment type="function">
    <text evidence="5">Succinyl-CoA synthetase functions in the citric acid cycle (TCA), coupling the hydrolysis of succinyl-CoA to the synthesis of either ATP or GTP and thus represents the only step of substrate-level phosphorylation in the TCA. The alpha subunit of the enzyme binds the substrates coenzyme A and phosphate, while succinate binding and nucleotide specificity is provided by the beta subunit.</text>
</comment>
<gene>
    <name evidence="7" type="primary">sucCD</name>
    <name evidence="7" type="ordered locus">DVU_2137</name>
</gene>
<dbReference type="Gene3D" id="3.30.470.20">
    <property type="entry name" value="ATP-grasp fold, B domain"/>
    <property type="match status" value="1"/>
</dbReference>
<dbReference type="GO" id="GO:0009361">
    <property type="term" value="C:succinate-CoA ligase complex (ADP-forming)"/>
    <property type="evidence" value="ECO:0007669"/>
    <property type="project" value="TreeGrafter"/>
</dbReference>
<dbReference type="InterPro" id="IPR003781">
    <property type="entry name" value="CoA-bd"/>
</dbReference>
<dbReference type="eggNOG" id="COG0074">
    <property type="taxonomic scope" value="Bacteria"/>
</dbReference>
<dbReference type="STRING" id="882.DVU_2137"/>
<dbReference type="InterPro" id="IPR016102">
    <property type="entry name" value="Succinyl-CoA_synth-like"/>
</dbReference>
<dbReference type="AlphaFoldDB" id="Q72A60"/>
<dbReference type="OrthoDB" id="9802602at2"/>
<feature type="domain" description="CoA-binding" evidence="6">
    <location>
        <begin position="423"/>
        <end position="519"/>
    </location>
</feature>
<dbReference type="EMBL" id="AE017285">
    <property type="protein sequence ID" value="AAS96610.1"/>
    <property type="molecule type" value="Genomic_DNA"/>
</dbReference>
<dbReference type="PROSITE" id="PS00399">
    <property type="entry name" value="SUCCINYL_COA_LIG_2"/>
    <property type="match status" value="1"/>
</dbReference>
<comment type="pathway">
    <text evidence="5">Carbohydrate metabolism; tricarboxylic acid cycle; succinate from succinyl-CoA (ligase route): step 1/1.</text>
</comment>
<dbReference type="SUPFAM" id="SSF51735">
    <property type="entry name" value="NAD(P)-binding Rossmann-fold domains"/>
    <property type="match status" value="1"/>
</dbReference>
<dbReference type="EnsemblBacteria" id="AAS96610">
    <property type="protein sequence ID" value="AAS96610"/>
    <property type="gene ID" value="DVU_2137"/>
</dbReference>
<keyword evidence="1 4" id="KW-0436">Ligase</keyword>
<keyword evidence="2 5" id="KW-0547">Nucleotide-binding</keyword>
<dbReference type="Gene3D" id="3.40.50.720">
    <property type="entry name" value="NAD(P)-binding Rossmann-like Domain"/>
    <property type="match status" value="1"/>
</dbReference>
<dbReference type="PaxDb" id="882-DVU_2137"/>
<comment type="subunit">
    <text evidence="5">Heterotetramer of two alpha and two beta subunits.</text>
</comment>
<dbReference type="Gene3D" id="3.30.1490.20">
    <property type="entry name" value="ATP-grasp fold, A domain"/>
    <property type="match status" value="1"/>
</dbReference>
<dbReference type="eggNOG" id="COG0045">
    <property type="taxonomic scope" value="Bacteria"/>
</dbReference>
<reference evidence="7 8" key="1">
    <citation type="journal article" date="2004" name="Nat. Biotechnol.">
        <title>The genome sequence of the anaerobic, sulfate-reducing bacterium Desulfovibrio vulgaris Hildenborough.</title>
        <authorList>
            <person name="Heidelberg J.F."/>
            <person name="Seshadri R."/>
            <person name="Haveman S.A."/>
            <person name="Hemme C.L."/>
            <person name="Paulsen I.T."/>
            <person name="Kolonay J.F."/>
            <person name="Eisen J.A."/>
            <person name="Ward N."/>
            <person name="Methe B."/>
            <person name="Brinkac L.M."/>
            <person name="Daugherty S.C."/>
            <person name="Deboy R.T."/>
            <person name="Dodson R.J."/>
            <person name="Durkin A.S."/>
            <person name="Madupu R."/>
            <person name="Nelson W.C."/>
            <person name="Sullivan S.A."/>
            <person name="Fouts D."/>
            <person name="Haft D.H."/>
            <person name="Selengut J."/>
            <person name="Peterson J.D."/>
            <person name="Davidsen T.M."/>
            <person name="Zafar N."/>
            <person name="Zhou L."/>
            <person name="Radune D."/>
            <person name="Dimitrov G."/>
            <person name="Hance M."/>
            <person name="Tran K."/>
            <person name="Khouri H."/>
            <person name="Gill J."/>
            <person name="Utterback T.R."/>
            <person name="Feldblyum T.V."/>
            <person name="Wall J.D."/>
            <person name="Voordouw G."/>
            <person name="Fraser C.M."/>
        </authorList>
    </citation>
    <scope>NUCLEOTIDE SEQUENCE [LARGE SCALE GENOMIC DNA]</scope>
    <source>
        <strain evidence="8">ATCC 29579 / DSM 644 / NCIMB 8303 / VKM B-1760 / Hildenborough</strain>
    </source>
</reference>
<name>Q72A60_NITV2</name>
<evidence type="ECO:0000256" key="2">
    <source>
        <dbReference type="ARBA" id="ARBA00022741"/>
    </source>
</evidence>
<accession>Q72A60</accession>
<dbReference type="Proteomes" id="UP000002194">
    <property type="component" value="Chromosome"/>
</dbReference>
<dbReference type="GO" id="GO:0006099">
    <property type="term" value="P:tricarboxylic acid cycle"/>
    <property type="evidence" value="ECO:0007669"/>
    <property type="project" value="UniProtKB-UniPathway"/>
</dbReference>
<dbReference type="KEGG" id="dvu:DVU_2137"/>
<evidence type="ECO:0000259" key="6">
    <source>
        <dbReference type="SMART" id="SM00881"/>
    </source>
</evidence>
<dbReference type="GO" id="GO:0005524">
    <property type="term" value="F:ATP binding"/>
    <property type="evidence" value="ECO:0007669"/>
    <property type="project" value="InterPro"/>
</dbReference>
<evidence type="ECO:0000256" key="4">
    <source>
        <dbReference type="RuleBase" id="RU000677"/>
    </source>
</evidence>
<dbReference type="InterPro" id="IPR005810">
    <property type="entry name" value="CoA_lig_alpha"/>
</dbReference>
<dbReference type="SUPFAM" id="SSF56059">
    <property type="entry name" value="Glutathione synthetase ATP-binding domain-like"/>
    <property type="match status" value="1"/>
</dbReference>
<comment type="catalytic activity">
    <reaction evidence="5">
        <text>succinate + ATP + CoA = succinyl-CoA + ADP + phosphate</text>
        <dbReference type="Rhea" id="RHEA:17661"/>
        <dbReference type="ChEBI" id="CHEBI:30031"/>
        <dbReference type="ChEBI" id="CHEBI:30616"/>
        <dbReference type="ChEBI" id="CHEBI:43474"/>
        <dbReference type="ChEBI" id="CHEBI:57287"/>
        <dbReference type="ChEBI" id="CHEBI:57292"/>
        <dbReference type="ChEBI" id="CHEBI:456216"/>
        <dbReference type="EC" id="6.2.1.5"/>
    </reaction>
</comment>
<dbReference type="Pfam" id="PF00549">
    <property type="entry name" value="Ligase_CoA"/>
    <property type="match status" value="2"/>
</dbReference>
<dbReference type="SMART" id="SM00881">
    <property type="entry name" value="CoA_binding"/>
    <property type="match status" value="1"/>
</dbReference>
<dbReference type="PANTHER" id="PTHR11117:SF2">
    <property type="entry name" value="SUCCINATE--COA LIGASE [ADP_GDP-FORMING] SUBUNIT ALPHA, MITOCHONDRIAL"/>
    <property type="match status" value="1"/>
</dbReference>
<dbReference type="FunFam" id="3.40.50.720:FF:000277">
    <property type="entry name" value="Succinate--CoA ligase [ADP-forming] subunit alpha"/>
    <property type="match status" value="1"/>
</dbReference>
<dbReference type="InterPro" id="IPR036291">
    <property type="entry name" value="NAD(P)-bd_dom_sf"/>
</dbReference>
<dbReference type="Pfam" id="PF02629">
    <property type="entry name" value="CoA_binding"/>
    <property type="match status" value="1"/>
</dbReference>
<keyword evidence="8" id="KW-1185">Reference proteome</keyword>
<dbReference type="InterPro" id="IPR005811">
    <property type="entry name" value="SUCC_ACL_C"/>
</dbReference>
<keyword evidence="5" id="KW-0816">Tricarboxylic acid cycle</keyword>
<protein>
    <recommendedName>
        <fullName evidence="5">Succinate--CoA ligase [ADP-forming] subunit alpha</fullName>
        <ecNumber evidence="5">6.2.1.5</ecNumber>
    </recommendedName>
</protein>
<evidence type="ECO:0000313" key="8">
    <source>
        <dbReference type="Proteomes" id="UP000002194"/>
    </source>
</evidence>
<evidence type="ECO:0000256" key="5">
    <source>
        <dbReference type="RuleBase" id="RU000699"/>
    </source>
</evidence>
<evidence type="ECO:0000313" key="7">
    <source>
        <dbReference type="EMBL" id="AAS96610.1"/>
    </source>
</evidence>
<dbReference type="InterPro" id="IPR013650">
    <property type="entry name" value="ATP-grasp_succ-CoA_synth-type"/>
</dbReference>
<sequence length="709" mass="74550">MFVRSVIAFATPNPTGLTMFLNEHQSKRLFEEAGIETPQGIMTDSAGIEGCLPPFDAPWFVKAQVLAGGRGKAGGVRRADDLAGLRDVAKDILGMRIGGHAVPFVRIEPATAIARECYVSFMVSRKRRELLFTASGSGGVEVESGQGALVCAVPLTGEMPEHVIRSAFFCIGVGREHWAGFREFVLRLHGAVRDYGLLLAEVNPLVLTGDGRWLALDGKVEVDDNVVDIRPDLLRFHTPEHLAPEENAAREAGLSYVELKGWVGLLVNGAGLAMATMDLLNFSGLAAANFMDLGGAADVPRMRRALELLFGNPQVRVVCVNLFGGIVSCAAVAGALVEALGDGRAAKPVVVRMDGFEAAEGRQLLERRAHPDVHVARDIDHALDLLRHLRPADAPDIVFTPGTEKPVPRIHGGAAGTRRGTPHLGKGARVLVQGITGRSAQLHTRLMLDYGTNIVAGVTPFKGGQVTQGVPVYDSVHEACRQHDIDATILFVPAAFAADSLLEAVAEGIPWAVCITEGIPQKDMLRALRVARGARTRIIGPNTPGIIVPGACKVGIMPGNVFSPGPLAVFSRSGTLTYEAAARLSAAGIGQSLCAGVGGDPYIGSDFVSLCELVRDDEATQGVLVLGEVGGTAEEELAAWVRETAFPKPVVSFVAGRTAPPGRRLGHAGAILDEADGGIAGKVRALCDAGIAVCPDLGSLPAAVRQALG</sequence>
<dbReference type="InterPro" id="IPR017440">
    <property type="entry name" value="Cit_synth/succinyl-CoA_lig_AS"/>
</dbReference>
<organism evidence="7 8">
    <name type="scientific">Nitratidesulfovibrio vulgaris (strain ATCC 29579 / DSM 644 / CCUG 34227 / NCIMB 8303 / VKM B-1760 / Hildenborough)</name>
    <name type="common">Desulfovibrio vulgaris</name>
    <dbReference type="NCBI Taxonomy" id="882"/>
    <lineage>
        <taxon>Bacteria</taxon>
        <taxon>Pseudomonadati</taxon>
        <taxon>Thermodesulfobacteriota</taxon>
        <taxon>Desulfovibrionia</taxon>
        <taxon>Desulfovibrionales</taxon>
        <taxon>Desulfovibrionaceae</taxon>
        <taxon>Nitratidesulfovibrio</taxon>
    </lineage>
</organism>